<proteinExistence type="predicted"/>
<feature type="region of interest" description="Disordered" evidence="1">
    <location>
        <begin position="24"/>
        <end position="47"/>
    </location>
</feature>
<organism evidence="2 3">
    <name type="scientific">Klebsiella pneumoniae</name>
    <dbReference type="NCBI Taxonomy" id="573"/>
    <lineage>
        <taxon>Bacteria</taxon>
        <taxon>Pseudomonadati</taxon>
        <taxon>Pseudomonadota</taxon>
        <taxon>Gammaproteobacteria</taxon>
        <taxon>Enterobacterales</taxon>
        <taxon>Enterobacteriaceae</taxon>
        <taxon>Klebsiella/Raoultella group</taxon>
        <taxon>Klebsiella</taxon>
        <taxon>Klebsiella pneumoniae complex</taxon>
    </lineage>
</organism>
<dbReference type="AlphaFoldDB" id="A0A939NM47"/>
<evidence type="ECO:0000313" key="2">
    <source>
        <dbReference type="EMBL" id="MBO2025896.1"/>
    </source>
</evidence>
<protein>
    <submittedName>
        <fullName evidence="2">Uncharacterized protein</fullName>
    </submittedName>
</protein>
<name>A0A939NM47_KLEPN</name>
<gene>
    <name evidence="2" type="ORF">J4733_23410</name>
</gene>
<dbReference type="Proteomes" id="UP000664267">
    <property type="component" value="Unassembled WGS sequence"/>
</dbReference>
<dbReference type="EMBL" id="JAGETN010000055">
    <property type="protein sequence ID" value="MBO2025896.1"/>
    <property type="molecule type" value="Genomic_DNA"/>
</dbReference>
<accession>A0A939NM47</accession>
<sequence>MESEPMKPNLYEYYFDVDGFRSVDTGSRYQKPQRREHQSDSGAGQYS</sequence>
<comment type="caution">
    <text evidence="2">The sequence shown here is derived from an EMBL/GenBank/DDBJ whole genome shotgun (WGS) entry which is preliminary data.</text>
</comment>
<evidence type="ECO:0000256" key="1">
    <source>
        <dbReference type="SAM" id="MobiDB-lite"/>
    </source>
</evidence>
<reference evidence="2" key="1">
    <citation type="submission" date="2021-03" db="EMBL/GenBank/DDBJ databases">
        <title>Molecular epidemiology and mechanisms of colistin and carbapenem resistance in Enterobacteriaceae from clinical isolates, the environment and porcine samples in Pretoria, South Africa.</title>
        <authorList>
            <person name="Bogoshi D."/>
            <person name="Mbelle N.M."/>
            <person name="Naidoo V."/>
            <person name="Osei Sekyere J."/>
        </authorList>
    </citation>
    <scope>NUCLEOTIDE SEQUENCE</scope>
    <source>
        <strain evidence="2">C029</strain>
    </source>
</reference>
<evidence type="ECO:0000313" key="3">
    <source>
        <dbReference type="Proteomes" id="UP000664267"/>
    </source>
</evidence>